<proteinExistence type="predicted"/>
<dbReference type="Pfam" id="PF13646">
    <property type="entry name" value="HEAT_2"/>
    <property type="match status" value="1"/>
</dbReference>
<dbReference type="RefSeq" id="WP_347922376.1">
    <property type="nucleotide sequence ID" value="NZ_CP157199.1"/>
</dbReference>
<name>A0AAU7BQ06_9FLAO</name>
<dbReference type="SUPFAM" id="SSF48371">
    <property type="entry name" value="ARM repeat"/>
    <property type="match status" value="1"/>
</dbReference>
<protein>
    <submittedName>
        <fullName evidence="1">HEAT repeat domain-containing protein</fullName>
    </submittedName>
</protein>
<reference evidence="1" key="1">
    <citation type="submission" date="2024-05" db="EMBL/GenBank/DDBJ databases">
        <title>Pontimicrobium maritimus sp. nov., isolated form sea water.</title>
        <authorList>
            <person name="Muhammad N."/>
            <person name="Vuong T.Q."/>
            <person name="Han H.L."/>
            <person name="Kim S.-G."/>
        </authorList>
    </citation>
    <scope>NUCLEOTIDE SEQUENCE</scope>
    <source>
        <strain evidence="1">SW4</strain>
    </source>
</reference>
<dbReference type="InterPro" id="IPR011989">
    <property type="entry name" value="ARM-like"/>
</dbReference>
<dbReference type="Gene3D" id="1.25.10.10">
    <property type="entry name" value="Leucine-rich Repeat Variant"/>
    <property type="match status" value="1"/>
</dbReference>
<accession>A0AAU7BQ06</accession>
<sequence>MFEKLKYLLIELKLIQPSENDIYKWQHTNQVLKIEYALKHGNYKIREFAANALGEIGSHESVPYLLHAINDEIQNVSIAALNALDRIECEDELGKTVIKKRFNWLQKLKEKEEKRRKANSIKKYNIYRWERASKKSFDRVKEQLKKPMR</sequence>
<dbReference type="InterPro" id="IPR016024">
    <property type="entry name" value="ARM-type_fold"/>
</dbReference>
<dbReference type="AlphaFoldDB" id="A0AAU7BQ06"/>
<dbReference type="EMBL" id="CP157199">
    <property type="protein sequence ID" value="XBG60191.1"/>
    <property type="molecule type" value="Genomic_DNA"/>
</dbReference>
<organism evidence="1">
    <name type="scientific">Pontimicrobium sp. SW4</name>
    <dbReference type="NCBI Taxonomy" id="3153519"/>
    <lineage>
        <taxon>Bacteria</taxon>
        <taxon>Pseudomonadati</taxon>
        <taxon>Bacteroidota</taxon>
        <taxon>Flavobacteriia</taxon>
        <taxon>Flavobacteriales</taxon>
        <taxon>Flavobacteriaceae</taxon>
        <taxon>Pontimicrobium</taxon>
    </lineage>
</organism>
<gene>
    <name evidence="1" type="ORF">ABGB03_10025</name>
</gene>
<evidence type="ECO:0000313" key="1">
    <source>
        <dbReference type="EMBL" id="XBG60191.1"/>
    </source>
</evidence>